<dbReference type="EMBL" id="OY731403">
    <property type="protein sequence ID" value="CAJ1964380.1"/>
    <property type="molecule type" value="Genomic_DNA"/>
</dbReference>
<dbReference type="InterPro" id="IPR032675">
    <property type="entry name" value="LRR_dom_sf"/>
</dbReference>
<dbReference type="InterPro" id="IPR055414">
    <property type="entry name" value="LRR_R13L4/SHOC2-like"/>
</dbReference>
<dbReference type="Gramene" id="rna-AYBTSS11_LOCUS20281">
    <property type="protein sequence ID" value="CAJ1964380.1"/>
    <property type="gene ID" value="gene-AYBTSS11_LOCUS20281"/>
</dbReference>
<protein>
    <recommendedName>
        <fullName evidence="2">Disease resistance R13L4/SHOC-2-like LRR domain-containing protein</fullName>
    </recommendedName>
</protein>
<proteinExistence type="predicted"/>
<evidence type="ECO:0000313" key="4">
    <source>
        <dbReference type="Proteomes" id="UP001189624"/>
    </source>
</evidence>
<evidence type="ECO:0000313" key="3">
    <source>
        <dbReference type="EMBL" id="CAJ1964380.1"/>
    </source>
</evidence>
<keyword evidence="4" id="KW-1185">Reference proteome</keyword>
<feature type="domain" description="Disease resistance R13L4/SHOC-2-like LRR" evidence="2">
    <location>
        <begin position="189"/>
        <end position="343"/>
    </location>
</feature>
<dbReference type="Gene3D" id="3.80.10.10">
    <property type="entry name" value="Ribonuclease Inhibitor"/>
    <property type="match status" value="1"/>
</dbReference>
<evidence type="ECO:0000259" key="2">
    <source>
        <dbReference type="Pfam" id="PF23598"/>
    </source>
</evidence>
<name>A0AA86T6K8_9FABA</name>
<organism evidence="3 4">
    <name type="scientific">Sphenostylis stenocarpa</name>
    <dbReference type="NCBI Taxonomy" id="92480"/>
    <lineage>
        <taxon>Eukaryota</taxon>
        <taxon>Viridiplantae</taxon>
        <taxon>Streptophyta</taxon>
        <taxon>Embryophyta</taxon>
        <taxon>Tracheophyta</taxon>
        <taxon>Spermatophyta</taxon>
        <taxon>Magnoliopsida</taxon>
        <taxon>eudicotyledons</taxon>
        <taxon>Gunneridae</taxon>
        <taxon>Pentapetalae</taxon>
        <taxon>rosids</taxon>
        <taxon>fabids</taxon>
        <taxon>Fabales</taxon>
        <taxon>Fabaceae</taxon>
        <taxon>Papilionoideae</taxon>
        <taxon>50 kb inversion clade</taxon>
        <taxon>NPAAA clade</taxon>
        <taxon>indigoferoid/millettioid clade</taxon>
        <taxon>Phaseoleae</taxon>
        <taxon>Sphenostylis</taxon>
    </lineage>
</organism>
<evidence type="ECO:0000256" key="1">
    <source>
        <dbReference type="ARBA" id="ARBA00022737"/>
    </source>
</evidence>
<dbReference type="AlphaFoldDB" id="A0AA86T6K8"/>
<keyword evidence="1" id="KW-0677">Repeat</keyword>
<dbReference type="SUPFAM" id="SSF52058">
    <property type="entry name" value="L domain-like"/>
    <property type="match status" value="1"/>
</dbReference>
<accession>A0AA86T6K8</accession>
<dbReference type="Pfam" id="PF23598">
    <property type="entry name" value="LRR_14"/>
    <property type="match status" value="1"/>
</dbReference>
<reference evidence="3" key="1">
    <citation type="submission" date="2023-10" db="EMBL/GenBank/DDBJ databases">
        <authorList>
            <person name="Domelevo Entfellner J.-B."/>
        </authorList>
    </citation>
    <scope>NUCLEOTIDE SEQUENCE</scope>
</reference>
<dbReference type="Proteomes" id="UP001189624">
    <property type="component" value="Chromosome 6"/>
</dbReference>
<sequence>MKAVSTLLKRLVTVEQKANLKDLKSELIEIMDLFFMVKENEELLDILTEVDGYIRKKNIGKLMEEKEEICKRIRKSKQKLLRAATESSNTEATKELLNREKENAALSLSHFQDLEMFKKRKLILWWIAVDCVIKRPWQNRAEEIESVFGYLLNHKLIVPYGNDKYPVRSRINPCIRHESVRQLLQNDAKSFRNFPQCMAEMKRLEVLQLGRWLHNSPAHHIEVVNEEFLKELWNQKHLKYLRVISRISMFPPSIFEFHILETPDLKDCHNLETLPDDIASLRKLRHLDLSHCYLLKKMPKGFEKLSELRVLKGFVIGSSKRSPCRISDLANLEKLEWLSIYIEIGALILAGELESLREFKVVKT</sequence>
<dbReference type="PANTHER" id="PTHR47186:SF45">
    <property type="entry name" value="DISEASE RESISTANCE RPP13-LIKE PROTEIN 1"/>
    <property type="match status" value="1"/>
</dbReference>
<gene>
    <name evidence="3" type="ORF">AYBTSS11_LOCUS20281</name>
</gene>
<dbReference type="PANTHER" id="PTHR47186">
    <property type="entry name" value="LEUCINE-RICH REPEAT-CONTAINING PROTEIN 57"/>
    <property type="match status" value="1"/>
</dbReference>